<protein>
    <submittedName>
        <fullName evidence="4">Carbohydrate-binding module family 12 protein</fullName>
    </submittedName>
</protein>
<dbReference type="OrthoDB" id="2142040at2759"/>
<dbReference type="VEuPathDB" id="FungiDB:PLEOSDRAFT_1089518"/>
<dbReference type="SMART" id="SM00696">
    <property type="entry name" value="DM9"/>
    <property type="match status" value="2"/>
</dbReference>
<feature type="domain" description="Chitin-binding type-3" evidence="3">
    <location>
        <begin position="5"/>
        <end position="45"/>
    </location>
</feature>
<proteinExistence type="predicted"/>
<evidence type="ECO:0000313" key="5">
    <source>
        <dbReference type="Proteomes" id="UP000027073"/>
    </source>
</evidence>
<dbReference type="STRING" id="1137138.A0A067NJB6"/>
<organism evidence="4 5">
    <name type="scientific">Pleurotus ostreatus (strain PC15)</name>
    <name type="common">Oyster mushroom</name>
    <dbReference type="NCBI Taxonomy" id="1137138"/>
    <lineage>
        <taxon>Eukaryota</taxon>
        <taxon>Fungi</taxon>
        <taxon>Dikarya</taxon>
        <taxon>Basidiomycota</taxon>
        <taxon>Agaricomycotina</taxon>
        <taxon>Agaricomycetes</taxon>
        <taxon>Agaricomycetidae</taxon>
        <taxon>Agaricales</taxon>
        <taxon>Pleurotineae</taxon>
        <taxon>Pleurotaceae</taxon>
        <taxon>Pleurotus</taxon>
    </lineage>
</organism>
<dbReference type="HOGENOM" id="CLU_072648_0_0_1"/>
<dbReference type="Gene3D" id="2.10.10.20">
    <property type="entry name" value="Carbohydrate-binding module superfamily 5/12"/>
    <property type="match status" value="1"/>
</dbReference>
<dbReference type="AlphaFoldDB" id="A0A067NJB6"/>
<sequence>MTNLWQPGTYYGPGSEVKYNGVNYRIIQPHSSQGDWTPDVTPALWGRMQGGDNDSHNNNNNNQNNNSQNYQQQQPQQQQHNNYGQSDYKPPQPSEQTGYGGKHPEQTVEVTHEEKKKNWFDLDDDRKKQIEIGGGLLAGAAAIGAGFFAYKHHEKNEEEKKAQAWGAQNWLAEAQSRAEAFKRNGPSTAATWVLTEGKHIPKDAILVGQEKSWNLYICRAFIDGGVQLGKASDAFKKGGVIGYGGDENHVSTYEILLGDMRGLVWVNAHGKLNPDSLGKRPVEGGRENDGTPLYVAKAPYKGAVHPGKASEKLNGAYIPYDGEEKRVEDYQVLCYA</sequence>
<keyword evidence="1" id="KW-0378">Hydrolase</keyword>
<dbReference type="InterPro" id="IPR006616">
    <property type="entry name" value="DM9_repeat"/>
</dbReference>
<evidence type="ECO:0000256" key="2">
    <source>
        <dbReference type="SAM" id="MobiDB-lite"/>
    </source>
</evidence>
<reference evidence="5" key="1">
    <citation type="journal article" date="2014" name="Proc. Natl. Acad. Sci. U.S.A.">
        <title>Extensive sampling of basidiomycete genomes demonstrates inadequacy of the white-rot/brown-rot paradigm for wood decay fungi.</title>
        <authorList>
            <person name="Riley R."/>
            <person name="Salamov A.A."/>
            <person name="Brown D.W."/>
            <person name="Nagy L.G."/>
            <person name="Floudas D."/>
            <person name="Held B.W."/>
            <person name="Levasseur A."/>
            <person name="Lombard V."/>
            <person name="Morin E."/>
            <person name="Otillar R."/>
            <person name="Lindquist E.A."/>
            <person name="Sun H."/>
            <person name="LaButti K.M."/>
            <person name="Schmutz J."/>
            <person name="Jabbour D."/>
            <person name="Luo H."/>
            <person name="Baker S.E."/>
            <person name="Pisabarro A.G."/>
            <person name="Walton J.D."/>
            <person name="Blanchette R.A."/>
            <person name="Henrissat B."/>
            <person name="Martin F."/>
            <person name="Cullen D."/>
            <person name="Hibbett D.S."/>
            <person name="Grigoriev I.V."/>
        </authorList>
    </citation>
    <scope>NUCLEOTIDE SEQUENCE [LARGE SCALE GENOMIC DNA]</scope>
    <source>
        <strain evidence="5">PC15</strain>
    </source>
</reference>
<dbReference type="Pfam" id="PF11901">
    <property type="entry name" value="DM9"/>
    <property type="match status" value="1"/>
</dbReference>
<evidence type="ECO:0000256" key="1">
    <source>
        <dbReference type="ARBA" id="ARBA00022801"/>
    </source>
</evidence>
<dbReference type="InParanoid" id="A0A067NJB6"/>
<feature type="compositionally biased region" description="Basic and acidic residues" evidence="2">
    <location>
        <begin position="102"/>
        <end position="114"/>
    </location>
</feature>
<dbReference type="GO" id="GO:0005975">
    <property type="term" value="P:carbohydrate metabolic process"/>
    <property type="evidence" value="ECO:0007669"/>
    <property type="project" value="InterPro"/>
</dbReference>
<feature type="region of interest" description="Disordered" evidence="2">
    <location>
        <begin position="30"/>
        <end position="114"/>
    </location>
</feature>
<dbReference type="CDD" id="cd12214">
    <property type="entry name" value="ChiA1_BD"/>
    <property type="match status" value="1"/>
</dbReference>
<dbReference type="PANTHER" id="PTHR31649:SF1">
    <property type="entry name" value="FARNESOIC ACID O-METHYL TRANSFERASE DOMAIN-CONTAINING PROTEIN"/>
    <property type="match status" value="1"/>
</dbReference>
<feature type="compositionally biased region" description="Low complexity" evidence="2">
    <location>
        <begin position="50"/>
        <end position="87"/>
    </location>
</feature>
<accession>A0A067NJB6</accession>
<dbReference type="GO" id="GO:0004553">
    <property type="term" value="F:hydrolase activity, hydrolyzing O-glycosyl compounds"/>
    <property type="evidence" value="ECO:0007669"/>
    <property type="project" value="InterPro"/>
</dbReference>
<gene>
    <name evidence="4" type="ORF">PLEOSDRAFT_1089518</name>
</gene>
<dbReference type="EMBL" id="KL198008">
    <property type="protein sequence ID" value="KDQ27919.1"/>
    <property type="molecule type" value="Genomic_DNA"/>
</dbReference>
<dbReference type="InterPro" id="IPR036573">
    <property type="entry name" value="CBM_sf_5/12"/>
</dbReference>
<dbReference type="Pfam" id="PF02839">
    <property type="entry name" value="CBM_5_12"/>
    <property type="match status" value="1"/>
</dbReference>
<dbReference type="GO" id="GO:0030246">
    <property type="term" value="F:carbohydrate binding"/>
    <property type="evidence" value="ECO:0007669"/>
    <property type="project" value="InterPro"/>
</dbReference>
<dbReference type="GO" id="GO:0005576">
    <property type="term" value="C:extracellular region"/>
    <property type="evidence" value="ECO:0007669"/>
    <property type="project" value="InterPro"/>
</dbReference>
<dbReference type="Proteomes" id="UP000027073">
    <property type="component" value="Unassembled WGS sequence"/>
</dbReference>
<evidence type="ECO:0000313" key="4">
    <source>
        <dbReference type="EMBL" id="KDQ27919.1"/>
    </source>
</evidence>
<dbReference type="PANTHER" id="PTHR31649">
    <property type="entry name" value="AGAP009604-PA"/>
    <property type="match status" value="1"/>
</dbReference>
<dbReference type="SUPFAM" id="SSF51055">
    <property type="entry name" value="Carbohydrate binding domain"/>
    <property type="match status" value="1"/>
</dbReference>
<evidence type="ECO:0000259" key="3">
    <source>
        <dbReference type="Pfam" id="PF02839"/>
    </source>
</evidence>
<dbReference type="InterPro" id="IPR003610">
    <property type="entry name" value="CBM5/12"/>
</dbReference>
<name>A0A067NJB6_PLEO1</name>